<dbReference type="AlphaFoldDB" id="A0A0E9WGX7"/>
<accession>A0A0E9WGX7</accession>
<name>A0A0E9WGX7_ANGAN</name>
<organism evidence="1">
    <name type="scientific">Anguilla anguilla</name>
    <name type="common">European freshwater eel</name>
    <name type="synonym">Muraena anguilla</name>
    <dbReference type="NCBI Taxonomy" id="7936"/>
    <lineage>
        <taxon>Eukaryota</taxon>
        <taxon>Metazoa</taxon>
        <taxon>Chordata</taxon>
        <taxon>Craniata</taxon>
        <taxon>Vertebrata</taxon>
        <taxon>Euteleostomi</taxon>
        <taxon>Actinopterygii</taxon>
        <taxon>Neopterygii</taxon>
        <taxon>Teleostei</taxon>
        <taxon>Anguilliformes</taxon>
        <taxon>Anguillidae</taxon>
        <taxon>Anguilla</taxon>
    </lineage>
</organism>
<protein>
    <submittedName>
        <fullName evidence="1">Uncharacterized protein</fullName>
    </submittedName>
</protein>
<dbReference type="EMBL" id="GBXM01019031">
    <property type="protein sequence ID" value="JAH89546.1"/>
    <property type="molecule type" value="Transcribed_RNA"/>
</dbReference>
<sequence length="67" mass="7964">MRYRRIFVPLPLPALFTYLSRVVFIFRARVVHWVHSSVNTPLLGKSLVHSLMCKFKIKNKKTMFSKK</sequence>
<reference evidence="1" key="1">
    <citation type="submission" date="2014-11" db="EMBL/GenBank/DDBJ databases">
        <authorList>
            <person name="Amaro Gonzalez C."/>
        </authorList>
    </citation>
    <scope>NUCLEOTIDE SEQUENCE</scope>
</reference>
<proteinExistence type="predicted"/>
<evidence type="ECO:0000313" key="1">
    <source>
        <dbReference type="EMBL" id="JAH89546.1"/>
    </source>
</evidence>
<reference evidence="1" key="2">
    <citation type="journal article" date="2015" name="Fish Shellfish Immunol.">
        <title>Early steps in the European eel (Anguilla anguilla)-Vibrio vulnificus interaction in the gills: Role of the RtxA13 toxin.</title>
        <authorList>
            <person name="Callol A."/>
            <person name="Pajuelo D."/>
            <person name="Ebbesson L."/>
            <person name="Teles M."/>
            <person name="MacKenzie S."/>
            <person name="Amaro C."/>
        </authorList>
    </citation>
    <scope>NUCLEOTIDE SEQUENCE</scope>
</reference>